<proteinExistence type="predicted"/>
<reference evidence="1" key="1">
    <citation type="journal article" date="2021" name="Proc. Natl. Acad. Sci. U.S.A.">
        <title>Three genomes in the algal genus Volvox reveal the fate of a haploid sex-determining region after a transition to homothallism.</title>
        <authorList>
            <person name="Yamamoto K."/>
            <person name="Hamaji T."/>
            <person name="Kawai-Toyooka H."/>
            <person name="Matsuzaki R."/>
            <person name="Takahashi F."/>
            <person name="Nishimura Y."/>
            <person name="Kawachi M."/>
            <person name="Noguchi H."/>
            <person name="Minakuchi Y."/>
            <person name="Umen J.G."/>
            <person name="Toyoda A."/>
            <person name="Nozaki H."/>
        </authorList>
    </citation>
    <scope>NUCLEOTIDE SEQUENCE</scope>
    <source>
        <strain evidence="1">NIES-3780</strain>
    </source>
</reference>
<keyword evidence="2" id="KW-1185">Reference proteome</keyword>
<dbReference type="Proteomes" id="UP000747399">
    <property type="component" value="Unassembled WGS sequence"/>
</dbReference>
<protein>
    <submittedName>
        <fullName evidence="1">Uncharacterized protein</fullName>
    </submittedName>
</protein>
<evidence type="ECO:0000313" key="1">
    <source>
        <dbReference type="EMBL" id="GIL59512.1"/>
    </source>
</evidence>
<gene>
    <name evidence="1" type="ORF">Vafri_14276</name>
</gene>
<accession>A0A8J4BE64</accession>
<dbReference type="EMBL" id="BNCO01000035">
    <property type="protein sequence ID" value="GIL59512.1"/>
    <property type="molecule type" value="Genomic_DNA"/>
</dbReference>
<evidence type="ECO:0000313" key="2">
    <source>
        <dbReference type="Proteomes" id="UP000747399"/>
    </source>
</evidence>
<organism evidence="1 2">
    <name type="scientific">Volvox africanus</name>
    <dbReference type="NCBI Taxonomy" id="51714"/>
    <lineage>
        <taxon>Eukaryota</taxon>
        <taxon>Viridiplantae</taxon>
        <taxon>Chlorophyta</taxon>
        <taxon>core chlorophytes</taxon>
        <taxon>Chlorophyceae</taxon>
        <taxon>CS clade</taxon>
        <taxon>Chlamydomonadales</taxon>
        <taxon>Volvocaceae</taxon>
        <taxon>Volvox</taxon>
    </lineage>
</organism>
<dbReference type="AlphaFoldDB" id="A0A8J4BE64"/>
<name>A0A8J4BE64_9CHLO</name>
<comment type="caution">
    <text evidence="1">The sequence shown here is derived from an EMBL/GenBank/DDBJ whole genome shotgun (WGS) entry which is preliminary data.</text>
</comment>
<sequence length="118" mass="12865">MNFILIMRMFFYSCALPSLFFSVARGHLAHLFGSLKYAPNSSLGSAVAGAVQAGLRGVQRVTVVLEPGPLGSHLGRWEAAKQVAAEQDVQRAVDRFFRRQEAARSNSCASEASKYRSS</sequence>